<keyword evidence="5" id="KW-1185">Reference proteome</keyword>
<evidence type="ECO:0000313" key="4">
    <source>
        <dbReference type="EMBL" id="KIN02289.1"/>
    </source>
</evidence>
<dbReference type="SMART" id="SM00256">
    <property type="entry name" value="FBOX"/>
    <property type="match status" value="1"/>
</dbReference>
<dbReference type="Proteomes" id="UP000054321">
    <property type="component" value="Unassembled WGS sequence"/>
</dbReference>
<feature type="domain" description="F-box" evidence="3">
    <location>
        <begin position="13"/>
        <end position="59"/>
    </location>
</feature>
<reference evidence="4 5" key="1">
    <citation type="submission" date="2014-04" db="EMBL/GenBank/DDBJ databases">
        <authorList>
            <consortium name="DOE Joint Genome Institute"/>
            <person name="Kuo A."/>
            <person name="Martino E."/>
            <person name="Perotto S."/>
            <person name="Kohler A."/>
            <person name="Nagy L.G."/>
            <person name="Floudas D."/>
            <person name="Copeland A."/>
            <person name="Barry K.W."/>
            <person name="Cichocki N."/>
            <person name="Veneault-Fourrey C."/>
            <person name="LaButti K."/>
            <person name="Lindquist E.A."/>
            <person name="Lipzen A."/>
            <person name="Lundell T."/>
            <person name="Morin E."/>
            <person name="Murat C."/>
            <person name="Sun H."/>
            <person name="Tunlid A."/>
            <person name="Henrissat B."/>
            <person name="Grigoriev I.V."/>
            <person name="Hibbett D.S."/>
            <person name="Martin F."/>
            <person name="Nordberg H.P."/>
            <person name="Cantor M.N."/>
            <person name="Hua S.X."/>
        </authorList>
    </citation>
    <scope>NUCLEOTIDE SEQUENCE [LARGE SCALE GENOMIC DNA]</scope>
    <source>
        <strain evidence="4 5">Zn</strain>
    </source>
</reference>
<dbReference type="Pfam" id="PF12014">
    <property type="entry name" value="Cyclin_D1_bind"/>
    <property type="match status" value="1"/>
</dbReference>
<gene>
    <name evidence="4" type="ORF">OIDMADRAFT_103452</name>
</gene>
<proteinExistence type="predicted"/>
<dbReference type="Pfam" id="PF12937">
    <property type="entry name" value="F-box-like"/>
    <property type="match status" value="1"/>
</dbReference>
<evidence type="ECO:0000256" key="2">
    <source>
        <dbReference type="ARBA" id="ARBA00022786"/>
    </source>
</evidence>
<dbReference type="PANTHER" id="PTHR10706">
    <property type="entry name" value="F-BOX FAMILY PROTEIN"/>
    <property type="match status" value="1"/>
</dbReference>
<name>A0A0C3CTF0_OIDMZ</name>
<sequence>MFIAACLAPANSEYMLLSLPAEIIDCIVSFLKPLDLVSLSHTCHQLSSHSKSDLAWQRHVQNNVPGVKITSPYPCATFRELYLRHDPHWFLPKYKIWFSDYFLTGKVIIARYDPRRGCIEAYRLLAERPLPTFDPWEVDEDVVIHSFDPKCRLHLDQPIIHLDVQSADKFTGRGDWGSIPTETPMTMGARSPNSVFSNLLLAKPTYSETMEPDMQLWPPLTIPARHRVRHICEEHKPQNRLEISDQAFRIRRWMEMSAGQNGSGVHLGEEVYTYATLDPKLYTPTEEKPWRGIWVGDFSGHGCEFLLINQPDNETPFDEASVVQREDETHEEWEARKKEEKVYRGVLEGIKLTGDPNVPRGEYTFIADDISSKGYIRTATDQRFKGARIVKSRGHIAARMFRNDKYIEGQLIMISHNRLAQYWVGFGHINFYERVDIDKFLSPYDDPLPIIGQTA</sequence>
<accession>A0A0C3CTF0</accession>
<dbReference type="InterPro" id="IPR001810">
    <property type="entry name" value="F-box_dom"/>
</dbReference>
<dbReference type="UniPathway" id="UPA00143"/>
<evidence type="ECO:0000256" key="1">
    <source>
        <dbReference type="ARBA" id="ARBA00004906"/>
    </source>
</evidence>
<dbReference type="AlphaFoldDB" id="A0A0C3CTF0"/>
<comment type="pathway">
    <text evidence="1">Protein modification; protein ubiquitination.</text>
</comment>
<dbReference type="Gene3D" id="1.20.1280.50">
    <property type="match status" value="1"/>
</dbReference>
<organism evidence="4 5">
    <name type="scientific">Oidiodendron maius (strain Zn)</name>
    <dbReference type="NCBI Taxonomy" id="913774"/>
    <lineage>
        <taxon>Eukaryota</taxon>
        <taxon>Fungi</taxon>
        <taxon>Dikarya</taxon>
        <taxon>Ascomycota</taxon>
        <taxon>Pezizomycotina</taxon>
        <taxon>Leotiomycetes</taxon>
        <taxon>Leotiomycetes incertae sedis</taxon>
        <taxon>Myxotrichaceae</taxon>
        <taxon>Oidiodendron</taxon>
    </lineage>
</organism>
<dbReference type="GO" id="GO:0016567">
    <property type="term" value="P:protein ubiquitination"/>
    <property type="evidence" value="ECO:0007669"/>
    <property type="project" value="UniProtKB-UniPathway"/>
</dbReference>
<dbReference type="SUPFAM" id="SSF81383">
    <property type="entry name" value="F-box domain"/>
    <property type="match status" value="1"/>
</dbReference>
<dbReference type="InParanoid" id="A0A0C3CTF0"/>
<dbReference type="PROSITE" id="PS50181">
    <property type="entry name" value="FBOX"/>
    <property type="match status" value="1"/>
</dbReference>
<dbReference type="InterPro" id="IPR036047">
    <property type="entry name" value="F-box-like_dom_sf"/>
</dbReference>
<dbReference type="OrthoDB" id="722566at2759"/>
<dbReference type="PANTHER" id="PTHR10706:SF130">
    <property type="entry name" value="F-BOX ONLY PROTEIN 31"/>
    <property type="match status" value="1"/>
</dbReference>
<dbReference type="STRING" id="913774.A0A0C3CTF0"/>
<dbReference type="HOGENOM" id="CLU_020076_1_0_1"/>
<evidence type="ECO:0000313" key="5">
    <source>
        <dbReference type="Proteomes" id="UP000054321"/>
    </source>
</evidence>
<evidence type="ECO:0000259" key="3">
    <source>
        <dbReference type="PROSITE" id="PS50181"/>
    </source>
</evidence>
<dbReference type="EMBL" id="KN832875">
    <property type="protein sequence ID" value="KIN02289.1"/>
    <property type="molecule type" value="Genomic_DNA"/>
</dbReference>
<dbReference type="InterPro" id="IPR045048">
    <property type="entry name" value="FBXO31/39"/>
</dbReference>
<protein>
    <recommendedName>
        <fullName evidence="3">F-box domain-containing protein</fullName>
    </recommendedName>
</protein>
<keyword evidence="2" id="KW-0833">Ubl conjugation pathway</keyword>
<reference evidence="5" key="2">
    <citation type="submission" date="2015-01" db="EMBL/GenBank/DDBJ databases">
        <title>Evolutionary Origins and Diversification of the Mycorrhizal Mutualists.</title>
        <authorList>
            <consortium name="DOE Joint Genome Institute"/>
            <consortium name="Mycorrhizal Genomics Consortium"/>
            <person name="Kohler A."/>
            <person name="Kuo A."/>
            <person name="Nagy L.G."/>
            <person name="Floudas D."/>
            <person name="Copeland A."/>
            <person name="Barry K.W."/>
            <person name="Cichocki N."/>
            <person name="Veneault-Fourrey C."/>
            <person name="LaButti K."/>
            <person name="Lindquist E.A."/>
            <person name="Lipzen A."/>
            <person name="Lundell T."/>
            <person name="Morin E."/>
            <person name="Murat C."/>
            <person name="Riley R."/>
            <person name="Ohm R."/>
            <person name="Sun H."/>
            <person name="Tunlid A."/>
            <person name="Henrissat B."/>
            <person name="Grigoriev I.V."/>
            <person name="Hibbett D.S."/>
            <person name="Martin F."/>
        </authorList>
    </citation>
    <scope>NUCLEOTIDE SEQUENCE [LARGE SCALE GENOMIC DNA]</scope>
    <source>
        <strain evidence="5">Zn</strain>
    </source>
</reference>